<organism evidence="2 3">
    <name type="scientific">Candidatus Roizmanbacteria bacterium RIFCSPHIGHO2_01_FULL_39_24</name>
    <dbReference type="NCBI Taxonomy" id="1802032"/>
    <lineage>
        <taxon>Bacteria</taxon>
        <taxon>Candidatus Roizmaniibacteriota</taxon>
    </lineage>
</organism>
<evidence type="ECO:0000313" key="2">
    <source>
        <dbReference type="EMBL" id="OGK20126.1"/>
    </source>
</evidence>
<comment type="caution">
    <text evidence="2">The sequence shown here is derived from an EMBL/GenBank/DDBJ whole genome shotgun (WGS) entry which is preliminary data.</text>
</comment>
<dbReference type="CDD" id="cd04179">
    <property type="entry name" value="DPM_DPG-synthase_like"/>
    <property type="match status" value="1"/>
</dbReference>
<proteinExistence type="predicted"/>
<reference evidence="2 3" key="1">
    <citation type="journal article" date="2016" name="Nat. Commun.">
        <title>Thousands of microbial genomes shed light on interconnected biogeochemical processes in an aquifer system.</title>
        <authorList>
            <person name="Anantharaman K."/>
            <person name="Brown C.T."/>
            <person name="Hug L.A."/>
            <person name="Sharon I."/>
            <person name="Castelle C.J."/>
            <person name="Probst A.J."/>
            <person name="Thomas B.C."/>
            <person name="Singh A."/>
            <person name="Wilkins M.J."/>
            <person name="Karaoz U."/>
            <person name="Brodie E.L."/>
            <person name="Williams K.H."/>
            <person name="Hubbard S.S."/>
            <person name="Banfield J.F."/>
        </authorList>
    </citation>
    <scope>NUCLEOTIDE SEQUENCE [LARGE SCALE GENOMIC DNA]</scope>
</reference>
<accession>A0A1F7GN77</accession>
<dbReference type="InterPro" id="IPR001173">
    <property type="entry name" value="Glyco_trans_2-like"/>
</dbReference>
<feature type="domain" description="Glycosyltransferase 2-like" evidence="1">
    <location>
        <begin position="11"/>
        <end position="176"/>
    </location>
</feature>
<dbReference type="Proteomes" id="UP000176850">
    <property type="component" value="Unassembled WGS sequence"/>
</dbReference>
<protein>
    <recommendedName>
        <fullName evidence="1">Glycosyltransferase 2-like domain-containing protein</fullName>
    </recommendedName>
</protein>
<sequence length="256" mass="29552">MDTKANNHFLSLIIPVFRQENTIVSNLRQITKVMEKIRYDHEIIVVIDGMVDNSYKKIKEAKIPKVKTITYKKNQGKAWALRLGLGNARGDYAMFIDSGSEIDPNGISMLLEHMEWYNADIIVGSKRHPASYIHYPLDRMIFSYGYYFLVKLLFGLKVRDTQAGIKIFRKTVLEKILPRLLEKKFAGDLEMLVAARSMGFTRIYEAPIKMDYELSPLTSAATIRSIVGLFIDTMALFYRTHILHYYKPSKNSKKIV</sequence>
<dbReference type="AlphaFoldDB" id="A0A1F7GN77"/>
<dbReference type="InterPro" id="IPR050256">
    <property type="entry name" value="Glycosyltransferase_2"/>
</dbReference>
<dbReference type="SUPFAM" id="SSF53448">
    <property type="entry name" value="Nucleotide-diphospho-sugar transferases"/>
    <property type="match status" value="1"/>
</dbReference>
<evidence type="ECO:0000313" key="3">
    <source>
        <dbReference type="Proteomes" id="UP000176850"/>
    </source>
</evidence>
<gene>
    <name evidence="2" type="ORF">A2799_00185</name>
</gene>
<evidence type="ECO:0000259" key="1">
    <source>
        <dbReference type="Pfam" id="PF00535"/>
    </source>
</evidence>
<dbReference type="EMBL" id="MFZH01000002">
    <property type="protein sequence ID" value="OGK20126.1"/>
    <property type="molecule type" value="Genomic_DNA"/>
</dbReference>
<name>A0A1F7GN77_9BACT</name>
<dbReference type="Pfam" id="PF00535">
    <property type="entry name" value="Glycos_transf_2"/>
    <property type="match status" value="1"/>
</dbReference>
<dbReference type="PANTHER" id="PTHR48090">
    <property type="entry name" value="UNDECAPRENYL-PHOSPHATE 4-DEOXY-4-FORMAMIDO-L-ARABINOSE TRANSFERASE-RELATED"/>
    <property type="match status" value="1"/>
</dbReference>
<dbReference type="Gene3D" id="3.90.550.10">
    <property type="entry name" value="Spore Coat Polysaccharide Biosynthesis Protein SpsA, Chain A"/>
    <property type="match status" value="1"/>
</dbReference>
<dbReference type="InterPro" id="IPR029044">
    <property type="entry name" value="Nucleotide-diphossugar_trans"/>
</dbReference>